<dbReference type="VEuPathDB" id="FungiDB:PITG_11173"/>
<dbReference type="GeneID" id="9476332"/>
<evidence type="ECO:0000256" key="1">
    <source>
        <dbReference type="SAM" id="MobiDB-lite"/>
    </source>
</evidence>
<protein>
    <submittedName>
        <fullName evidence="2">Uncharacterized protein</fullName>
    </submittedName>
</protein>
<feature type="region of interest" description="Disordered" evidence="1">
    <location>
        <begin position="251"/>
        <end position="279"/>
    </location>
</feature>
<sequence length="328" mass="35317">MLNNNSATKSGVAAGVNGGDAREAAVGVAAGLGTEDTESGNTERSCADCITGLVRFLITTCKQVTDTPGPLQAGATSFGPGRPGHCRTAETQCRTHVLDVYWPIGKMGRPSEQAFKMAGVFSAAAEPGDTVVVAAPRAAYLSGLSSISRRGVTADKKTSDCTGSAGELSSWSMHGAPAPRVPTRWYTPGKFENKSERPCSSDGLIRMKRSKMRPVVAMMMSCFYTSDKSDARPNMYHSHDKLLLARRAGDKSLHANEPQRNLTSPATESAECDSASDPQEDLLYGDEVCLVADESLSEDSEEVVKQLLHDKKEWEKQLILRHNRMEES</sequence>
<organism evidence="2 3">
    <name type="scientific">Phytophthora infestans (strain T30-4)</name>
    <name type="common">Potato late blight agent</name>
    <dbReference type="NCBI Taxonomy" id="403677"/>
    <lineage>
        <taxon>Eukaryota</taxon>
        <taxon>Sar</taxon>
        <taxon>Stramenopiles</taxon>
        <taxon>Oomycota</taxon>
        <taxon>Peronosporomycetes</taxon>
        <taxon>Peronosporales</taxon>
        <taxon>Peronosporaceae</taxon>
        <taxon>Phytophthora</taxon>
    </lineage>
</organism>
<evidence type="ECO:0000313" key="3">
    <source>
        <dbReference type="Proteomes" id="UP000006643"/>
    </source>
</evidence>
<dbReference type="HOGENOM" id="CLU_848554_0_0_1"/>
<dbReference type="RefSeq" id="XP_002901938.1">
    <property type="nucleotide sequence ID" value="XM_002901892.1"/>
</dbReference>
<proteinExistence type="predicted"/>
<dbReference type="EMBL" id="DS028136">
    <property type="protein sequence ID" value="EEY57328.1"/>
    <property type="molecule type" value="Genomic_DNA"/>
</dbReference>
<reference evidence="3" key="1">
    <citation type="journal article" date="2009" name="Nature">
        <title>Genome sequence and analysis of the Irish potato famine pathogen Phytophthora infestans.</title>
        <authorList>
            <consortium name="The Broad Institute Genome Sequencing Platform"/>
            <person name="Haas B.J."/>
            <person name="Kamoun S."/>
            <person name="Zody M.C."/>
            <person name="Jiang R.H."/>
            <person name="Handsaker R.E."/>
            <person name="Cano L.M."/>
            <person name="Grabherr M."/>
            <person name="Kodira C.D."/>
            <person name="Raffaele S."/>
            <person name="Torto-Alalibo T."/>
            <person name="Bozkurt T.O."/>
            <person name="Ah-Fong A.M."/>
            <person name="Alvarado L."/>
            <person name="Anderson V.L."/>
            <person name="Armstrong M.R."/>
            <person name="Avrova A."/>
            <person name="Baxter L."/>
            <person name="Beynon J."/>
            <person name="Boevink P.C."/>
            <person name="Bollmann S.R."/>
            <person name="Bos J.I."/>
            <person name="Bulone V."/>
            <person name="Cai G."/>
            <person name="Cakir C."/>
            <person name="Carrington J.C."/>
            <person name="Chawner M."/>
            <person name="Conti L."/>
            <person name="Costanzo S."/>
            <person name="Ewan R."/>
            <person name="Fahlgren N."/>
            <person name="Fischbach M.A."/>
            <person name="Fugelstad J."/>
            <person name="Gilroy E.M."/>
            <person name="Gnerre S."/>
            <person name="Green P.J."/>
            <person name="Grenville-Briggs L.J."/>
            <person name="Griffith J."/>
            <person name="Grunwald N.J."/>
            <person name="Horn K."/>
            <person name="Horner N.R."/>
            <person name="Hu C.H."/>
            <person name="Huitema E."/>
            <person name="Jeong D.H."/>
            <person name="Jones A.M."/>
            <person name="Jones J.D."/>
            <person name="Jones R.W."/>
            <person name="Karlsson E.K."/>
            <person name="Kunjeti S.G."/>
            <person name="Lamour K."/>
            <person name="Liu Z."/>
            <person name="Ma L."/>
            <person name="Maclean D."/>
            <person name="Chibucos M.C."/>
            <person name="McDonald H."/>
            <person name="McWalters J."/>
            <person name="Meijer H.J."/>
            <person name="Morgan W."/>
            <person name="Morris P.F."/>
            <person name="Munro C.A."/>
            <person name="O'Neill K."/>
            <person name="Ospina-Giraldo M."/>
            <person name="Pinzon A."/>
            <person name="Pritchard L."/>
            <person name="Ramsahoye B."/>
            <person name="Ren Q."/>
            <person name="Restrepo S."/>
            <person name="Roy S."/>
            <person name="Sadanandom A."/>
            <person name="Savidor A."/>
            <person name="Schornack S."/>
            <person name="Schwartz D.C."/>
            <person name="Schumann U.D."/>
            <person name="Schwessinger B."/>
            <person name="Seyer L."/>
            <person name="Sharpe T."/>
            <person name="Silvar C."/>
            <person name="Song J."/>
            <person name="Studholme D.J."/>
            <person name="Sykes S."/>
            <person name="Thines M."/>
            <person name="van de Vondervoort P.J."/>
            <person name="Phuntumart V."/>
            <person name="Wawra S."/>
            <person name="Weide R."/>
            <person name="Win J."/>
            <person name="Young C."/>
            <person name="Zhou S."/>
            <person name="Fry W."/>
            <person name="Meyers B.C."/>
            <person name="van West P."/>
            <person name="Ristaino J."/>
            <person name="Govers F."/>
            <person name="Birch P.R."/>
            <person name="Whisson S.C."/>
            <person name="Judelson H.S."/>
            <person name="Nusbaum C."/>
        </authorList>
    </citation>
    <scope>NUCLEOTIDE SEQUENCE [LARGE SCALE GENOMIC DNA]</scope>
    <source>
        <strain evidence="3">T30-4</strain>
    </source>
</reference>
<evidence type="ECO:0000313" key="2">
    <source>
        <dbReference type="EMBL" id="EEY57328.1"/>
    </source>
</evidence>
<keyword evidence="3" id="KW-1185">Reference proteome</keyword>
<gene>
    <name evidence="2" type="ORF">PITG_11173</name>
</gene>
<accession>D0NGC7</accession>
<dbReference type="KEGG" id="pif:PITG_11173"/>
<feature type="region of interest" description="Disordered" evidence="1">
    <location>
        <begin position="155"/>
        <end position="176"/>
    </location>
</feature>
<dbReference type="Proteomes" id="UP000006643">
    <property type="component" value="Unassembled WGS sequence"/>
</dbReference>
<name>D0NGC7_PHYIT</name>
<feature type="compositionally biased region" description="Polar residues" evidence="1">
    <location>
        <begin position="258"/>
        <end position="267"/>
    </location>
</feature>
<dbReference type="InParanoid" id="D0NGC7"/>
<dbReference type="AlphaFoldDB" id="D0NGC7"/>